<comment type="catalytic activity">
    <reaction evidence="13">
        <text>[GlcNAc-(1-&gt;4)-Mur2Ac(oyl-L-Ala-gamma-D-Glu-L-Lys-D-Ala-D-Ala)](n)-di-trans,octa-cis-undecaprenyl diphosphate + beta-D-GlcNAc-(1-&gt;4)-Mur2Ac(oyl-L-Ala-gamma-D-Glu-L-Lys-D-Ala-D-Ala)-di-trans,octa-cis-undecaprenyl diphosphate = [GlcNAc-(1-&gt;4)-Mur2Ac(oyl-L-Ala-gamma-D-Glu-L-Lys-D-Ala-D-Ala)](n+1)-di-trans,octa-cis-undecaprenyl diphosphate + di-trans,octa-cis-undecaprenyl diphosphate + H(+)</text>
        <dbReference type="Rhea" id="RHEA:23708"/>
        <dbReference type="Rhea" id="RHEA-COMP:9602"/>
        <dbReference type="Rhea" id="RHEA-COMP:9603"/>
        <dbReference type="ChEBI" id="CHEBI:15378"/>
        <dbReference type="ChEBI" id="CHEBI:58405"/>
        <dbReference type="ChEBI" id="CHEBI:60033"/>
        <dbReference type="ChEBI" id="CHEBI:78435"/>
        <dbReference type="EC" id="2.4.99.28"/>
    </reaction>
</comment>
<accession>A0A365H732</accession>
<dbReference type="Gene3D" id="3.30.10.20">
    <property type="match status" value="1"/>
</dbReference>
<evidence type="ECO:0000256" key="7">
    <source>
        <dbReference type="ARBA" id="ARBA00022801"/>
    </source>
</evidence>
<evidence type="ECO:0000256" key="3">
    <source>
        <dbReference type="ARBA" id="ARBA00022645"/>
    </source>
</evidence>
<evidence type="ECO:0000256" key="12">
    <source>
        <dbReference type="ARBA" id="ARBA00034000"/>
    </source>
</evidence>
<dbReference type="InterPro" id="IPR036950">
    <property type="entry name" value="PBP_transglycosylase"/>
</dbReference>
<comment type="similarity">
    <text evidence="2">In the N-terminal section; belongs to the glycosyltransferase 51 family.</text>
</comment>
<evidence type="ECO:0000256" key="2">
    <source>
        <dbReference type="ARBA" id="ARBA00007739"/>
    </source>
</evidence>
<dbReference type="AlphaFoldDB" id="A0A365H732"/>
<evidence type="ECO:0000256" key="15">
    <source>
        <dbReference type="SAM" id="Phobius"/>
    </source>
</evidence>
<evidence type="ECO:0000256" key="4">
    <source>
        <dbReference type="ARBA" id="ARBA00022670"/>
    </source>
</evidence>
<dbReference type="Gene3D" id="1.10.3810.10">
    <property type="entry name" value="Biosynthetic peptidoglycan transglycosylase-like"/>
    <property type="match status" value="1"/>
</dbReference>
<evidence type="ECO:0000256" key="13">
    <source>
        <dbReference type="ARBA" id="ARBA00049902"/>
    </source>
</evidence>
<dbReference type="GO" id="GO:0008360">
    <property type="term" value="P:regulation of cell shape"/>
    <property type="evidence" value="ECO:0007669"/>
    <property type="project" value="UniProtKB-KW"/>
</dbReference>
<feature type="compositionally biased region" description="Pro residues" evidence="14">
    <location>
        <begin position="771"/>
        <end position="786"/>
    </location>
</feature>
<comment type="catalytic activity">
    <reaction evidence="12">
        <text>Preferential cleavage: (Ac)2-L-Lys-D-Ala-|-D-Ala. Also transpeptidation of peptidyl-alanyl moieties that are N-acyl substituents of D-alanine.</text>
        <dbReference type="EC" id="3.4.16.4"/>
    </reaction>
</comment>
<dbReference type="InterPro" id="IPR012338">
    <property type="entry name" value="Beta-lactam/transpept-like"/>
</dbReference>
<evidence type="ECO:0000256" key="6">
    <source>
        <dbReference type="ARBA" id="ARBA00022679"/>
    </source>
</evidence>
<evidence type="ECO:0000313" key="18">
    <source>
        <dbReference type="Proteomes" id="UP000251891"/>
    </source>
</evidence>
<keyword evidence="11" id="KW-0961">Cell wall biogenesis/degradation</keyword>
<feature type="transmembrane region" description="Helical" evidence="15">
    <location>
        <begin position="12"/>
        <end position="34"/>
    </location>
</feature>
<dbReference type="CDD" id="cd06577">
    <property type="entry name" value="PASTA_pknB"/>
    <property type="match status" value="1"/>
</dbReference>
<gene>
    <name evidence="17" type="ORF">DPM19_13975</name>
</gene>
<sequence>MRVQSNAPGKTLVTLFRLVGAGVLAGVLVALIALPSVGTAGLTARDAADSFQNLDGELNTDPPPEKTVVYDSKGKTVATFFDKYRESVRLDQVAPVMKQAIIDIEDSRFYQHGAMDLKGTIRALATNAEAGETTQGGSTLTQQYVKNLLVENAKTDEEYRAVTAPTISRKLTELRYALDIEEKMTKDEILQGYMNIAYFGAGAYGVQAAAKRYFSVPAAKLSLGQAALLAGITKNPSAYDPIRFPKNARQRRDIVLHRMAELGHITKVQADAEAAKPVKLKETQPKGGCETSQAPFFCEYVKYEMYNMLGGGNYWKLNEKQRTDVRNRLNRGGYVIRTTLDMKAQRAADRALKNYLNPGDTKVAAEAMVEPGTGKIRAMAASKPFGPDKKTETSINLVADWKHGGGSGFQAGSTFKAFTLATALKEGMSPNTALNAPAPFMPNSGYTDCKGRTVNSPGHQVFNASGEGDKGGRYTLRTGTWQSANTFFMALEREVGLCDVTKTAAALGITRRSGGPELAITPTFTLGVNEMDPVTVAAAYAAFGARGKYCKPIALTEVTEPSGKKLKVPSADCKQALDEQTADGVNGILQGVFTRGTMKGVGGIGRPAAGKTGTTDGSAAAWFAGYTPDLAAAVSLGDPRGPNASKLTGQGACMGGRCYGTVYGATVPGPIWKQSMMGALEGKPATSFSAPPDYGDEPVPDVRGMPVDQAMNELRSAGFNPQLGGLVRSDEPLGRVARTSPGGGSEAEPGTTVRVFVSQARRGRGGGQIPGLPPGFTFPPGPGGRD</sequence>
<dbReference type="InterPro" id="IPR023346">
    <property type="entry name" value="Lysozyme-like_dom_sf"/>
</dbReference>
<dbReference type="Proteomes" id="UP000251891">
    <property type="component" value="Unassembled WGS sequence"/>
</dbReference>
<feature type="region of interest" description="Disordered" evidence="14">
    <location>
        <begin position="733"/>
        <end position="752"/>
    </location>
</feature>
<dbReference type="GO" id="GO:0071555">
    <property type="term" value="P:cell wall organization"/>
    <property type="evidence" value="ECO:0007669"/>
    <property type="project" value="UniProtKB-KW"/>
</dbReference>
<keyword evidence="8" id="KW-0133">Cell shape</keyword>
<dbReference type="Pfam" id="PF00912">
    <property type="entry name" value="Transgly"/>
    <property type="match status" value="1"/>
</dbReference>
<evidence type="ECO:0000256" key="11">
    <source>
        <dbReference type="ARBA" id="ARBA00023316"/>
    </source>
</evidence>
<dbReference type="GO" id="GO:0008658">
    <property type="term" value="F:penicillin binding"/>
    <property type="evidence" value="ECO:0007669"/>
    <property type="project" value="InterPro"/>
</dbReference>
<dbReference type="InterPro" id="IPR001460">
    <property type="entry name" value="PCN-bd_Tpept"/>
</dbReference>
<reference evidence="17 18" key="1">
    <citation type="submission" date="2018-06" db="EMBL/GenBank/DDBJ databases">
        <title>Actinomadura craniellae sp. nov. isolated from marine sponge Craniella sp.</title>
        <authorList>
            <person name="Li L."/>
            <person name="Xu Q.H."/>
            <person name="Lin H.W."/>
            <person name="Lu Y.H."/>
        </authorList>
    </citation>
    <scope>NUCLEOTIDE SEQUENCE [LARGE SCALE GENOMIC DNA]</scope>
    <source>
        <strain evidence="17 18">LHW63021</strain>
    </source>
</reference>
<comment type="similarity">
    <text evidence="1">In the C-terminal section; belongs to the transpeptidase family.</text>
</comment>
<dbReference type="InterPro" id="IPR050396">
    <property type="entry name" value="Glycosyltr_51/Transpeptidase"/>
</dbReference>
<dbReference type="InterPro" id="IPR001264">
    <property type="entry name" value="Glyco_trans_51"/>
</dbReference>
<dbReference type="GO" id="GO:0006508">
    <property type="term" value="P:proteolysis"/>
    <property type="evidence" value="ECO:0007669"/>
    <property type="project" value="UniProtKB-KW"/>
</dbReference>
<dbReference type="PROSITE" id="PS51178">
    <property type="entry name" value="PASTA"/>
    <property type="match status" value="1"/>
</dbReference>
<dbReference type="GO" id="GO:0030288">
    <property type="term" value="C:outer membrane-bounded periplasmic space"/>
    <property type="evidence" value="ECO:0007669"/>
    <property type="project" value="TreeGrafter"/>
</dbReference>
<evidence type="ECO:0000256" key="9">
    <source>
        <dbReference type="ARBA" id="ARBA00022984"/>
    </source>
</evidence>
<dbReference type="GO" id="GO:0009252">
    <property type="term" value="P:peptidoglycan biosynthetic process"/>
    <property type="evidence" value="ECO:0007669"/>
    <property type="project" value="UniProtKB-KW"/>
</dbReference>
<dbReference type="Pfam" id="PF03793">
    <property type="entry name" value="PASTA"/>
    <property type="match status" value="1"/>
</dbReference>
<feature type="domain" description="PASTA" evidence="16">
    <location>
        <begin position="696"/>
        <end position="759"/>
    </location>
</feature>
<dbReference type="PANTHER" id="PTHR32282">
    <property type="entry name" value="BINDING PROTEIN TRANSPEPTIDASE, PUTATIVE-RELATED"/>
    <property type="match status" value="1"/>
</dbReference>
<keyword evidence="10" id="KW-0511">Multifunctional enzyme</keyword>
<dbReference type="SUPFAM" id="SSF53955">
    <property type="entry name" value="Lysozyme-like"/>
    <property type="match status" value="1"/>
</dbReference>
<name>A0A365H732_9ACTN</name>
<evidence type="ECO:0000259" key="16">
    <source>
        <dbReference type="PROSITE" id="PS51178"/>
    </source>
</evidence>
<protein>
    <recommendedName>
        <fullName evidence="16">PASTA domain-containing protein</fullName>
    </recommendedName>
</protein>
<dbReference type="GO" id="GO:0009002">
    <property type="term" value="F:serine-type D-Ala-D-Ala carboxypeptidase activity"/>
    <property type="evidence" value="ECO:0007669"/>
    <property type="project" value="UniProtKB-EC"/>
</dbReference>
<keyword evidence="3" id="KW-0121">Carboxypeptidase</keyword>
<evidence type="ECO:0000256" key="10">
    <source>
        <dbReference type="ARBA" id="ARBA00023268"/>
    </source>
</evidence>
<evidence type="ECO:0000256" key="5">
    <source>
        <dbReference type="ARBA" id="ARBA00022676"/>
    </source>
</evidence>
<keyword evidence="15" id="KW-1133">Transmembrane helix</keyword>
<dbReference type="OrthoDB" id="7911552at2"/>
<dbReference type="InterPro" id="IPR005543">
    <property type="entry name" value="PASTA_dom"/>
</dbReference>
<dbReference type="Pfam" id="PF00905">
    <property type="entry name" value="Transpeptidase"/>
    <property type="match status" value="1"/>
</dbReference>
<dbReference type="EMBL" id="QLYX01000005">
    <property type="protein sequence ID" value="RAY14828.1"/>
    <property type="molecule type" value="Genomic_DNA"/>
</dbReference>
<keyword evidence="15" id="KW-0812">Transmembrane</keyword>
<dbReference type="RefSeq" id="WP_111867211.1">
    <property type="nucleotide sequence ID" value="NZ_QLYX01000005.1"/>
</dbReference>
<keyword evidence="18" id="KW-1185">Reference proteome</keyword>
<dbReference type="GO" id="GO:0008955">
    <property type="term" value="F:peptidoglycan glycosyltransferase activity"/>
    <property type="evidence" value="ECO:0007669"/>
    <property type="project" value="UniProtKB-EC"/>
</dbReference>
<keyword evidence="7" id="KW-0378">Hydrolase</keyword>
<comment type="caution">
    <text evidence="17">The sequence shown here is derived from an EMBL/GenBank/DDBJ whole genome shotgun (WGS) entry which is preliminary data.</text>
</comment>
<organism evidence="17 18">
    <name type="scientific">Actinomadura craniellae</name>
    <dbReference type="NCBI Taxonomy" id="2231787"/>
    <lineage>
        <taxon>Bacteria</taxon>
        <taxon>Bacillati</taxon>
        <taxon>Actinomycetota</taxon>
        <taxon>Actinomycetes</taxon>
        <taxon>Streptosporangiales</taxon>
        <taxon>Thermomonosporaceae</taxon>
        <taxon>Actinomadura</taxon>
    </lineage>
</organism>
<evidence type="ECO:0000256" key="1">
    <source>
        <dbReference type="ARBA" id="ARBA00007090"/>
    </source>
</evidence>
<keyword evidence="5" id="KW-0328">Glycosyltransferase</keyword>
<dbReference type="Gene3D" id="3.40.710.10">
    <property type="entry name" value="DD-peptidase/beta-lactamase superfamily"/>
    <property type="match status" value="1"/>
</dbReference>
<keyword evidence="9" id="KW-0573">Peptidoglycan synthesis</keyword>
<dbReference type="PANTHER" id="PTHR32282:SF33">
    <property type="entry name" value="PEPTIDOGLYCAN GLYCOSYLTRANSFERASE"/>
    <property type="match status" value="1"/>
</dbReference>
<dbReference type="SUPFAM" id="SSF56601">
    <property type="entry name" value="beta-lactamase/transpeptidase-like"/>
    <property type="match status" value="1"/>
</dbReference>
<keyword evidence="6" id="KW-0808">Transferase</keyword>
<keyword evidence="15" id="KW-0472">Membrane</keyword>
<evidence type="ECO:0000256" key="14">
    <source>
        <dbReference type="SAM" id="MobiDB-lite"/>
    </source>
</evidence>
<proteinExistence type="inferred from homology"/>
<dbReference type="FunFam" id="1.10.3810.10:FF:000001">
    <property type="entry name" value="Penicillin-binding protein 1A"/>
    <property type="match status" value="1"/>
</dbReference>
<feature type="region of interest" description="Disordered" evidence="14">
    <location>
        <begin position="760"/>
        <end position="786"/>
    </location>
</feature>
<dbReference type="SMART" id="SM00740">
    <property type="entry name" value="PASTA"/>
    <property type="match status" value="1"/>
</dbReference>
<evidence type="ECO:0000313" key="17">
    <source>
        <dbReference type="EMBL" id="RAY14828.1"/>
    </source>
</evidence>
<evidence type="ECO:0000256" key="8">
    <source>
        <dbReference type="ARBA" id="ARBA00022960"/>
    </source>
</evidence>
<keyword evidence="4" id="KW-0645">Protease</keyword>